<dbReference type="RefSeq" id="WP_090593776.1">
    <property type="nucleotide sequence ID" value="NZ_LT629688.1"/>
</dbReference>
<dbReference type="STRING" id="675864.SAMN04489747_2359"/>
<dbReference type="InterPro" id="IPR034660">
    <property type="entry name" value="DinB/YfiT-like"/>
</dbReference>
<dbReference type="Pfam" id="PF07398">
    <property type="entry name" value="MDMPI_C"/>
    <property type="match status" value="1"/>
</dbReference>
<name>A0A1G6ZPJ6_9ACTN</name>
<dbReference type="PANTHER" id="PTHR40758:SF1">
    <property type="entry name" value="CONSERVED PROTEIN"/>
    <property type="match status" value="1"/>
</dbReference>
<evidence type="ECO:0000313" key="4">
    <source>
        <dbReference type="Proteomes" id="UP000198546"/>
    </source>
</evidence>
<reference evidence="3 4" key="1">
    <citation type="submission" date="2016-10" db="EMBL/GenBank/DDBJ databases">
        <authorList>
            <person name="de Groot N.N."/>
        </authorList>
    </citation>
    <scope>NUCLEOTIDE SEQUENCE [LARGE SCALE GENOMIC DNA]</scope>
    <source>
        <strain evidence="3 4">MON 2.2</strain>
    </source>
</reference>
<evidence type="ECO:0000313" key="3">
    <source>
        <dbReference type="EMBL" id="SDE04469.1"/>
    </source>
</evidence>
<gene>
    <name evidence="3" type="ORF">SAMN04489747_2359</name>
</gene>
<dbReference type="GO" id="GO:0046872">
    <property type="term" value="F:metal ion binding"/>
    <property type="evidence" value="ECO:0007669"/>
    <property type="project" value="InterPro"/>
</dbReference>
<dbReference type="AlphaFoldDB" id="A0A1G6ZPJ6"/>
<dbReference type="PANTHER" id="PTHR40758">
    <property type="entry name" value="CONSERVED PROTEIN"/>
    <property type="match status" value="1"/>
</dbReference>
<dbReference type="NCBIfam" id="TIGR03083">
    <property type="entry name" value="maleylpyruvate isomerase family mycothiol-dependent enzyme"/>
    <property type="match status" value="1"/>
</dbReference>
<dbReference type="InterPro" id="IPR017517">
    <property type="entry name" value="Maleyloyr_isom"/>
</dbReference>
<sequence length="259" mass="27482">MDQSLYLRAVHDESLRFRDALAGLTGTEPVPTCPGWDADDLLHHLTQVQLYWARVLADGLTTDDEVAALQPPPRDDHAGLLAGFEEANQALVGAVRGTAPDDHRWTWAPEQTAGFIHRRQAHEALVHRVDAELAAGTSPSPLEPGLAADGVDETLTVMFGQPPAGCDFTATPGQVVGFTAVDTGHRWLHVVGSFTDPREGTVPCLDLAPDGAEATAEVAGSAADLDLWLWHRPFAGPLSTSGDAATLAALQVVLDEPLS</sequence>
<dbReference type="Proteomes" id="UP000198546">
    <property type="component" value="Chromosome i"/>
</dbReference>
<evidence type="ECO:0000259" key="2">
    <source>
        <dbReference type="Pfam" id="PF11716"/>
    </source>
</evidence>
<organism evidence="3 4">
    <name type="scientific">Auraticoccus monumenti</name>
    <dbReference type="NCBI Taxonomy" id="675864"/>
    <lineage>
        <taxon>Bacteria</taxon>
        <taxon>Bacillati</taxon>
        <taxon>Actinomycetota</taxon>
        <taxon>Actinomycetes</taxon>
        <taxon>Propionibacteriales</taxon>
        <taxon>Propionibacteriaceae</taxon>
        <taxon>Auraticoccus</taxon>
    </lineage>
</organism>
<dbReference type="Pfam" id="PF11716">
    <property type="entry name" value="MDMPI_N"/>
    <property type="match status" value="1"/>
</dbReference>
<dbReference type="EMBL" id="LT629688">
    <property type="protein sequence ID" value="SDE04469.1"/>
    <property type="molecule type" value="Genomic_DNA"/>
</dbReference>
<proteinExistence type="predicted"/>
<keyword evidence="4" id="KW-1185">Reference proteome</keyword>
<dbReference type="GO" id="GO:0005886">
    <property type="term" value="C:plasma membrane"/>
    <property type="evidence" value="ECO:0007669"/>
    <property type="project" value="TreeGrafter"/>
</dbReference>
<dbReference type="OrthoDB" id="3671213at2"/>
<feature type="domain" description="Mycothiol-dependent maleylpyruvate isomerase metal-binding" evidence="2">
    <location>
        <begin position="7"/>
        <end position="131"/>
    </location>
</feature>
<dbReference type="InterPro" id="IPR010872">
    <property type="entry name" value="MDMPI_C-term_domain"/>
</dbReference>
<dbReference type="InterPro" id="IPR024344">
    <property type="entry name" value="MDMPI_metal-binding"/>
</dbReference>
<protein>
    <submittedName>
        <fullName evidence="3">TIGR03083 family protein</fullName>
    </submittedName>
</protein>
<dbReference type="SUPFAM" id="SSF109854">
    <property type="entry name" value="DinB/YfiT-like putative metalloenzymes"/>
    <property type="match status" value="1"/>
</dbReference>
<feature type="domain" description="MDMPI C-terminal" evidence="1">
    <location>
        <begin position="146"/>
        <end position="248"/>
    </location>
</feature>
<evidence type="ECO:0000259" key="1">
    <source>
        <dbReference type="Pfam" id="PF07398"/>
    </source>
</evidence>
<accession>A0A1G6ZPJ6</accession>